<dbReference type="InterPro" id="IPR004358">
    <property type="entry name" value="Sig_transdc_His_kin-like_C"/>
</dbReference>
<dbReference type="EC" id="2.7.13.3" evidence="2"/>
<dbReference type="Pfam" id="PF00512">
    <property type="entry name" value="HisKA"/>
    <property type="match status" value="1"/>
</dbReference>
<dbReference type="InterPro" id="IPR003594">
    <property type="entry name" value="HATPase_dom"/>
</dbReference>
<dbReference type="PANTHER" id="PTHR43711">
    <property type="entry name" value="TWO-COMPONENT HISTIDINE KINASE"/>
    <property type="match status" value="1"/>
</dbReference>
<dbReference type="OrthoDB" id="9797304at2"/>
<evidence type="ECO:0000313" key="10">
    <source>
        <dbReference type="Proteomes" id="UP000242763"/>
    </source>
</evidence>
<comment type="catalytic activity">
    <reaction evidence="1">
        <text>ATP + protein L-histidine = ADP + protein N-phospho-L-histidine.</text>
        <dbReference type="EC" id="2.7.13.3"/>
    </reaction>
</comment>
<dbReference type="AlphaFoldDB" id="A0A1I3NR51"/>
<evidence type="ECO:0000256" key="1">
    <source>
        <dbReference type="ARBA" id="ARBA00000085"/>
    </source>
</evidence>
<evidence type="ECO:0000313" key="9">
    <source>
        <dbReference type="EMBL" id="SFJ11763.1"/>
    </source>
</evidence>
<dbReference type="Gene3D" id="1.10.287.130">
    <property type="match status" value="1"/>
</dbReference>
<protein>
    <recommendedName>
        <fullName evidence="2">histidine kinase</fullName>
        <ecNumber evidence="2">2.7.13.3</ecNumber>
    </recommendedName>
</protein>
<sequence length="845" mass="92827">MPAAVDLEAGQSSSGENKDSGRSGTRARIRDRVRTIALRSAALLCSTMPVSAYAQEVNRASMSLGTVDVIQLALFLGITSAAMLSAILMIRERARIAAENTQLRDRVAELDGALQRSDALLHLRDQRIVVWSDGDRKAELVGSLSTPGAPDDRATFLAFGKWLLPQAAAQVERAVARLREAREPFDLIAETSRGGLIEVQGRAGVAHVAVRFLSMSDARREHGELRLEHQRLRVEHDNLLGLLDALTMPVWVRGADGQLSWVNNAYADLVEVPTQGLAISENRELFGTSARQQIADDHRSRRVFSQNLSTVVRGDRRIFAVSDFAGAEGSAGLAWDVGEIENLREEYERVVRSHADTLDRLNTAVAIFDTDQNLLFHNQAFQKLWDLDPAFLMSAPDNTLLLDRLRSEGKLAEQPEWRRWKENLLAAYRAVEPQEHLWHLPDGQTLRVVANPSPKGGVTWLFENLTEKINLESRYNTVVRVQGVTLDNLAEGVAVFGPDGRMRLSNPAFTALWGMSDELVQPGTHISVIKAACQSLAKISPWGDLAAAATGFDEERSDAQGQVELNDGSVLRYAVIHLPNGQLMTTFIDVTDSVNAERMLKDKNEALERADQLKNDFVQHVSYELRSPLTNIIGFTELLAQDTTGPLNERQRDYLGHIASSSSELETIVDDILDLATVDAGIMELDIKEVAIEQTVRSAADLVAERLREHRIGLRIESDGAPASFFGDENRIRQVLFNLLSNAANYAPEGSTILLACARAPSGVMFSVHDDGPGIPEDVIDTIFKRFEPRTNGGRRRGAGLGLSIVKSFVELHGGTVEIVTGVNEGTTVNCQFPLVPEGFLAAAE</sequence>
<dbReference type="Pfam" id="PF12860">
    <property type="entry name" value="PAS_7"/>
    <property type="match status" value="2"/>
</dbReference>
<dbReference type="InterPro" id="IPR005467">
    <property type="entry name" value="His_kinase_dom"/>
</dbReference>
<dbReference type="Pfam" id="PF02518">
    <property type="entry name" value="HATPase_c"/>
    <property type="match status" value="1"/>
</dbReference>
<dbReference type="Proteomes" id="UP000242763">
    <property type="component" value="Unassembled WGS sequence"/>
</dbReference>
<gene>
    <name evidence="9" type="ORF">SAMN03080618_02120</name>
</gene>
<dbReference type="EMBL" id="FORF01000011">
    <property type="protein sequence ID" value="SFJ11763.1"/>
    <property type="molecule type" value="Genomic_DNA"/>
</dbReference>
<dbReference type="RefSeq" id="WP_091521972.1">
    <property type="nucleotide sequence ID" value="NZ_FORF01000011.1"/>
</dbReference>
<dbReference type="InterPro" id="IPR003661">
    <property type="entry name" value="HisK_dim/P_dom"/>
</dbReference>
<evidence type="ECO:0000256" key="2">
    <source>
        <dbReference type="ARBA" id="ARBA00012438"/>
    </source>
</evidence>
<keyword evidence="4" id="KW-0808">Transferase</keyword>
<dbReference type="SUPFAM" id="SSF47384">
    <property type="entry name" value="Homodimeric domain of signal transducing histidine kinase"/>
    <property type="match status" value="1"/>
</dbReference>
<dbReference type="CDD" id="cd00075">
    <property type="entry name" value="HATPase"/>
    <property type="match status" value="1"/>
</dbReference>
<evidence type="ECO:0000256" key="7">
    <source>
        <dbReference type="SAM" id="MobiDB-lite"/>
    </source>
</evidence>
<name>A0A1I3NR51_9HYPH</name>
<keyword evidence="10" id="KW-1185">Reference proteome</keyword>
<dbReference type="PROSITE" id="PS50109">
    <property type="entry name" value="HIS_KIN"/>
    <property type="match status" value="1"/>
</dbReference>
<keyword evidence="5 9" id="KW-0418">Kinase</keyword>
<keyword evidence="3" id="KW-0597">Phosphoprotein</keyword>
<proteinExistence type="predicted"/>
<dbReference type="GO" id="GO:0000155">
    <property type="term" value="F:phosphorelay sensor kinase activity"/>
    <property type="evidence" value="ECO:0007669"/>
    <property type="project" value="InterPro"/>
</dbReference>
<dbReference type="Gene3D" id="3.30.450.20">
    <property type="entry name" value="PAS domain"/>
    <property type="match status" value="1"/>
</dbReference>
<dbReference type="CDD" id="cd00082">
    <property type="entry name" value="HisKA"/>
    <property type="match status" value="1"/>
</dbReference>
<accession>A0A1I3NR51</accession>
<reference evidence="10" key="1">
    <citation type="submission" date="2016-10" db="EMBL/GenBank/DDBJ databases">
        <authorList>
            <person name="Varghese N."/>
            <person name="Submissions S."/>
        </authorList>
    </citation>
    <scope>NUCLEOTIDE SEQUENCE [LARGE SCALE GENOMIC DNA]</scope>
    <source>
        <strain evidence="10">DSM 21857</strain>
    </source>
</reference>
<dbReference type="SUPFAM" id="SSF55874">
    <property type="entry name" value="ATPase domain of HSP90 chaperone/DNA topoisomerase II/histidine kinase"/>
    <property type="match status" value="1"/>
</dbReference>
<dbReference type="InterPro" id="IPR036097">
    <property type="entry name" value="HisK_dim/P_sf"/>
</dbReference>
<organism evidence="9 10">
    <name type="scientific">Aquamicrobium aerolatum DSM 21857</name>
    <dbReference type="NCBI Taxonomy" id="1121003"/>
    <lineage>
        <taxon>Bacteria</taxon>
        <taxon>Pseudomonadati</taxon>
        <taxon>Pseudomonadota</taxon>
        <taxon>Alphaproteobacteria</taxon>
        <taxon>Hyphomicrobiales</taxon>
        <taxon>Phyllobacteriaceae</taxon>
        <taxon>Aerobium</taxon>
    </lineage>
</organism>
<feature type="region of interest" description="Disordered" evidence="7">
    <location>
        <begin position="1"/>
        <end position="27"/>
    </location>
</feature>
<dbReference type="SMART" id="SM00388">
    <property type="entry name" value="HisKA"/>
    <property type="match status" value="1"/>
</dbReference>
<evidence type="ECO:0000256" key="6">
    <source>
        <dbReference type="ARBA" id="ARBA00023012"/>
    </source>
</evidence>
<dbReference type="Gene3D" id="3.30.565.10">
    <property type="entry name" value="Histidine kinase-like ATPase, C-terminal domain"/>
    <property type="match status" value="1"/>
</dbReference>
<dbReference type="InterPro" id="IPR035965">
    <property type="entry name" value="PAS-like_dom_sf"/>
</dbReference>
<dbReference type="STRING" id="1121003.SAMN03080618_02120"/>
<dbReference type="InterPro" id="IPR036890">
    <property type="entry name" value="HATPase_C_sf"/>
</dbReference>
<dbReference type="SMART" id="SM00387">
    <property type="entry name" value="HATPase_c"/>
    <property type="match status" value="1"/>
</dbReference>
<evidence type="ECO:0000259" key="8">
    <source>
        <dbReference type="PROSITE" id="PS50109"/>
    </source>
</evidence>
<evidence type="ECO:0000256" key="5">
    <source>
        <dbReference type="ARBA" id="ARBA00022777"/>
    </source>
</evidence>
<keyword evidence="6" id="KW-0902">Two-component regulatory system</keyword>
<evidence type="ECO:0000256" key="3">
    <source>
        <dbReference type="ARBA" id="ARBA00022553"/>
    </source>
</evidence>
<dbReference type="PRINTS" id="PR00344">
    <property type="entry name" value="BCTRLSENSOR"/>
</dbReference>
<feature type="domain" description="Histidine kinase" evidence="8">
    <location>
        <begin position="620"/>
        <end position="837"/>
    </location>
</feature>
<dbReference type="InterPro" id="IPR050736">
    <property type="entry name" value="Sensor_HK_Regulatory"/>
</dbReference>
<evidence type="ECO:0000256" key="4">
    <source>
        <dbReference type="ARBA" id="ARBA00022679"/>
    </source>
</evidence>
<dbReference type="SUPFAM" id="SSF55785">
    <property type="entry name" value="PYP-like sensor domain (PAS domain)"/>
    <property type="match status" value="2"/>
</dbReference>
<dbReference type="PANTHER" id="PTHR43711:SF1">
    <property type="entry name" value="HISTIDINE KINASE 1"/>
    <property type="match status" value="1"/>
</dbReference>